<evidence type="ECO:0000256" key="4">
    <source>
        <dbReference type="ARBA" id="ARBA00022723"/>
    </source>
</evidence>
<evidence type="ECO:0000256" key="1">
    <source>
        <dbReference type="ARBA" id="ARBA00001946"/>
    </source>
</evidence>
<feature type="domain" description="PIN" evidence="8">
    <location>
        <begin position="8"/>
        <end position="123"/>
    </location>
</feature>
<dbReference type="SUPFAM" id="SSF88723">
    <property type="entry name" value="PIN domain-like"/>
    <property type="match status" value="1"/>
</dbReference>
<dbReference type="PANTHER" id="PTHR33653">
    <property type="entry name" value="RIBONUCLEASE VAPC2"/>
    <property type="match status" value="1"/>
</dbReference>
<dbReference type="RefSeq" id="WP_137139755.1">
    <property type="nucleotide sequence ID" value="NZ_CP032345.1"/>
</dbReference>
<dbReference type="GO" id="GO:0046872">
    <property type="term" value="F:metal ion binding"/>
    <property type="evidence" value="ECO:0007669"/>
    <property type="project" value="UniProtKB-KW"/>
</dbReference>
<dbReference type="EMBL" id="CP032345">
    <property type="protein sequence ID" value="QCO15338.1"/>
    <property type="molecule type" value="Genomic_DNA"/>
</dbReference>
<dbReference type="GO" id="GO:0004518">
    <property type="term" value="F:nuclease activity"/>
    <property type="evidence" value="ECO:0007669"/>
    <property type="project" value="UniProtKB-KW"/>
</dbReference>
<evidence type="ECO:0000256" key="6">
    <source>
        <dbReference type="ARBA" id="ARBA00022842"/>
    </source>
</evidence>
<evidence type="ECO:0000256" key="5">
    <source>
        <dbReference type="ARBA" id="ARBA00022801"/>
    </source>
</evidence>
<evidence type="ECO:0000313" key="9">
    <source>
        <dbReference type="EMBL" id="QCO15338.1"/>
    </source>
</evidence>
<dbReference type="PANTHER" id="PTHR33653:SF1">
    <property type="entry name" value="RIBONUCLEASE VAPC2"/>
    <property type="match status" value="1"/>
</dbReference>
<comment type="cofactor">
    <cofactor evidence="1">
        <name>Mg(2+)</name>
        <dbReference type="ChEBI" id="CHEBI:18420"/>
    </cofactor>
</comment>
<evidence type="ECO:0000256" key="7">
    <source>
        <dbReference type="ARBA" id="ARBA00038093"/>
    </source>
</evidence>
<name>A0A4D8QWP9_AZOBR</name>
<keyword evidence="2" id="KW-1277">Toxin-antitoxin system</keyword>
<dbReference type="InterPro" id="IPR002716">
    <property type="entry name" value="PIN_dom"/>
</dbReference>
<keyword evidence="4" id="KW-0479">Metal-binding</keyword>
<keyword evidence="6" id="KW-0460">Magnesium</keyword>
<protein>
    <submittedName>
        <fullName evidence="9">PIN domain-containing protein</fullName>
    </submittedName>
</protein>
<dbReference type="Gene3D" id="3.40.50.1010">
    <property type="entry name" value="5'-nuclease"/>
    <property type="match status" value="1"/>
</dbReference>
<dbReference type="Proteomes" id="UP000298693">
    <property type="component" value="Chromosome"/>
</dbReference>
<evidence type="ECO:0000259" key="8">
    <source>
        <dbReference type="Pfam" id="PF01850"/>
    </source>
</evidence>
<dbReference type="Pfam" id="PF01850">
    <property type="entry name" value="PIN"/>
    <property type="match status" value="1"/>
</dbReference>
<evidence type="ECO:0000256" key="3">
    <source>
        <dbReference type="ARBA" id="ARBA00022722"/>
    </source>
</evidence>
<keyword evidence="5" id="KW-0378">Hydrolase</keyword>
<comment type="similarity">
    <text evidence="7">Belongs to the PINc/VapC protein family.</text>
</comment>
<accession>A0A4D8QWP9</accession>
<sequence length="152" mass="16278">MATNNRTLVDTNILLDLVTKDEKWGGWSVAQLEAAAAKGPLFVNKVIFAELSVRFDSAKSVLAMLDGMKIDFADIPHDAMFLAGKAFSQYRKAGGTKQGVLPDFFIGAHAQVVGTPLLTRDTGRFSTYFPSVPLITPTTVPPLAGGGKPLCH</sequence>
<organism evidence="9 10">
    <name type="scientific">Azospirillum brasilense</name>
    <dbReference type="NCBI Taxonomy" id="192"/>
    <lineage>
        <taxon>Bacteria</taxon>
        <taxon>Pseudomonadati</taxon>
        <taxon>Pseudomonadota</taxon>
        <taxon>Alphaproteobacteria</taxon>
        <taxon>Rhodospirillales</taxon>
        <taxon>Azospirillaceae</taxon>
        <taxon>Azospirillum</taxon>
    </lineage>
</organism>
<dbReference type="InterPro" id="IPR050556">
    <property type="entry name" value="Type_II_TA_system_RNase"/>
</dbReference>
<evidence type="ECO:0000313" key="10">
    <source>
        <dbReference type="Proteomes" id="UP000298693"/>
    </source>
</evidence>
<gene>
    <name evidence="9" type="ORF">D3869_08940</name>
</gene>
<reference evidence="9 10" key="1">
    <citation type="submission" date="2018-09" db="EMBL/GenBank/DDBJ databases">
        <title>Whole genome based analysis of evolution and adaptive divergence in Indian and Brazilian strains of Azospirillum brasilense.</title>
        <authorList>
            <person name="Singh C."/>
            <person name="Tripathi A.K."/>
        </authorList>
    </citation>
    <scope>NUCLEOTIDE SEQUENCE [LARGE SCALE GENOMIC DNA]</scope>
    <source>
        <strain evidence="9 10">MTCC4039</strain>
    </source>
</reference>
<proteinExistence type="inferred from homology"/>
<keyword evidence="3" id="KW-0540">Nuclease</keyword>
<dbReference type="InterPro" id="IPR029060">
    <property type="entry name" value="PIN-like_dom_sf"/>
</dbReference>
<evidence type="ECO:0000256" key="2">
    <source>
        <dbReference type="ARBA" id="ARBA00022649"/>
    </source>
</evidence>
<dbReference type="GO" id="GO:0016787">
    <property type="term" value="F:hydrolase activity"/>
    <property type="evidence" value="ECO:0007669"/>
    <property type="project" value="UniProtKB-KW"/>
</dbReference>
<dbReference type="AlphaFoldDB" id="A0A4D8QWP9"/>